<dbReference type="EMBL" id="JAHLPM010000019">
    <property type="protein sequence ID" value="MBU5439768.1"/>
    <property type="molecule type" value="Genomic_DNA"/>
</dbReference>
<sequence length="128" mass="14831">MSTSTEKVTLQVTFPKEKVEALRFYMNEKQLTVEEELQKHIKNTYDKYVPSATRRYLDRNDNREEIAVVTNENEPETTSRNTTARGRRRTGRSQSAEEQSTAETVNTGEIEETSEQTEEQNQGMTMSM</sequence>
<organism evidence="2 3">
    <name type="scientific">Tissierella simiarum</name>
    <dbReference type="NCBI Taxonomy" id="2841534"/>
    <lineage>
        <taxon>Bacteria</taxon>
        <taxon>Bacillati</taxon>
        <taxon>Bacillota</taxon>
        <taxon>Tissierellia</taxon>
        <taxon>Tissierellales</taxon>
        <taxon>Tissierellaceae</taxon>
        <taxon>Tissierella</taxon>
    </lineage>
</organism>
<dbReference type="RefSeq" id="WP_216521581.1">
    <property type="nucleotide sequence ID" value="NZ_JAHLPM010000019.1"/>
</dbReference>
<reference evidence="2 3" key="1">
    <citation type="submission" date="2021-06" db="EMBL/GenBank/DDBJ databases">
        <authorList>
            <person name="Sun Q."/>
            <person name="Li D."/>
        </authorList>
    </citation>
    <scope>NUCLEOTIDE SEQUENCE [LARGE SCALE GENOMIC DNA]</scope>
    <source>
        <strain evidence="2 3">MSJ-40</strain>
    </source>
</reference>
<proteinExistence type="predicted"/>
<comment type="caution">
    <text evidence="2">The sequence shown here is derived from an EMBL/GenBank/DDBJ whole genome shotgun (WGS) entry which is preliminary data.</text>
</comment>
<evidence type="ECO:0000256" key="1">
    <source>
        <dbReference type="SAM" id="MobiDB-lite"/>
    </source>
</evidence>
<keyword evidence="3" id="KW-1185">Reference proteome</keyword>
<evidence type="ECO:0000313" key="2">
    <source>
        <dbReference type="EMBL" id="MBU5439768.1"/>
    </source>
</evidence>
<gene>
    <name evidence="2" type="ORF">KQI42_17265</name>
</gene>
<accession>A0ABS6EA08</accession>
<dbReference type="Proteomes" id="UP000749471">
    <property type="component" value="Unassembled WGS sequence"/>
</dbReference>
<protein>
    <submittedName>
        <fullName evidence="2">Uncharacterized protein</fullName>
    </submittedName>
</protein>
<feature type="region of interest" description="Disordered" evidence="1">
    <location>
        <begin position="60"/>
        <end position="128"/>
    </location>
</feature>
<feature type="compositionally biased region" description="Polar residues" evidence="1">
    <location>
        <begin position="94"/>
        <end position="106"/>
    </location>
</feature>
<dbReference type="InterPro" id="IPR046085">
    <property type="entry name" value="DUF6103"/>
</dbReference>
<name>A0ABS6EA08_9FIRM</name>
<feature type="compositionally biased region" description="Acidic residues" evidence="1">
    <location>
        <begin position="109"/>
        <end position="118"/>
    </location>
</feature>
<dbReference type="Pfam" id="PF19598">
    <property type="entry name" value="DUF6103"/>
    <property type="match status" value="1"/>
</dbReference>
<evidence type="ECO:0000313" key="3">
    <source>
        <dbReference type="Proteomes" id="UP000749471"/>
    </source>
</evidence>